<proteinExistence type="predicted"/>
<dbReference type="KEGG" id="sflv:IC614_11150"/>
<dbReference type="AlphaFoldDB" id="A0A7T2GJ88"/>
<reference evidence="2 3" key="1">
    <citation type="submission" date="2020-11" db="EMBL/GenBank/DDBJ databases">
        <title>Genome seq and assembly of Sphingosinicella sp.</title>
        <authorList>
            <person name="Chhetri G."/>
        </authorList>
    </citation>
    <scope>NUCLEOTIDE SEQUENCE [LARGE SCALE GENOMIC DNA]</scope>
    <source>
        <strain evidence="2 3">UDD2</strain>
    </source>
</reference>
<evidence type="ECO:0000313" key="3">
    <source>
        <dbReference type="Proteomes" id="UP000594873"/>
    </source>
</evidence>
<dbReference type="RefSeq" id="WP_200971535.1">
    <property type="nucleotide sequence ID" value="NZ_CP065592.1"/>
</dbReference>
<organism evidence="2 3">
    <name type="scientific">Allosphingosinicella flava</name>
    <dbReference type="NCBI Taxonomy" id="2771430"/>
    <lineage>
        <taxon>Bacteria</taxon>
        <taxon>Pseudomonadati</taxon>
        <taxon>Pseudomonadota</taxon>
        <taxon>Alphaproteobacteria</taxon>
        <taxon>Sphingomonadales</taxon>
        <taxon>Sphingomonadaceae</taxon>
        <taxon>Allosphingosinicella</taxon>
    </lineage>
</organism>
<protein>
    <submittedName>
        <fullName evidence="2">Uncharacterized protein</fullName>
    </submittedName>
</protein>
<keyword evidence="1" id="KW-1133">Transmembrane helix</keyword>
<keyword evidence="1" id="KW-0812">Transmembrane</keyword>
<name>A0A7T2GJ88_9SPHN</name>
<keyword evidence="3" id="KW-1185">Reference proteome</keyword>
<feature type="transmembrane region" description="Helical" evidence="1">
    <location>
        <begin position="21"/>
        <end position="38"/>
    </location>
</feature>
<dbReference type="Proteomes" id="UP000594873">
    <property type="component" value="Chromosome"/>
</dbReference>
<evidence type="ECO:0000256" key="1">
    <source>
        <dbReference type="SAM" id="Phobius"/>
    </source>
</evidence>
<accession>A0A7T2GJ88</accession>
<evidence type="ECO:0000313" key="2">
    <source>
        <dbReference type="EMBL" id="QPQ54859.1"/>
    </source>
</evidence>
<gene>
    <name evidence="2" type="ORF">IC614_11150</name>
</gene>
<dbReference type="EMBL" id="CP065592">
    <property type="protein sequence ID" value="QPQ54859.1"/>
    <property type="molecule type" value="Genomic_DNA"/>
</dbReference>
<feature type="transmembrane region" description="Helical" evidence="1">
    <location>
        <begin position="50"/>
        <end position="70"/>
    </location>
</feature>
<sequence length="76" mass="8606">MTDPLPSNDATWRNRFIALNLTRIGGTALTIFGIVVWQGNVLRQGGWTEVGFPLALIGLAISFLAPRWLARRWRER</sequence>
<keyword evidence="1" id="KW-0472">Membrane</keyword>